<dbReference type="InterPro" id="IPR052584">
    <property type="entry name" value="U2_snRNP_Complex_Component"/>
</dbReference>
<organism evidence="4 5">
    <name type="scientific">Spraguea lophii (strain 42_110)</name>
    <name type="common">Microsporidian parasite</name>
    <dbReference type="NCBI Taxonomy" id="1358809"/>
    <lineage>
        <taxon>Eukaryota</taxon>
        <taxon>Fungi</taxon>
        <taxon>Fungi incertae sedis</taxon>
        <taxon>Microsporidia</taxon>
        <taxon>Spragueidae</taxon>
        <taxon>Spraguea</taxon>
    </lineage>
</organism>
<name>S7XJS6_SPRLO</name>
<evidence type="ECO:0000313" key="4">
    <source>
        <dbReference type="EMBL" id="EPR79289.1"/>
    </source>
</evidence>
<dbReference type="InterPro" id="IPR006568">
    <property type="entry name" value="PSP_pro-rich"/>
</dbReference>
<sequence>MTKKIEKDSFYSTANKNRESEILEHIEDLDKFKEYLQIEKNIEGKNKKERKQQKKLQQFFELKKVVPHPELLKHEDVSCKYPIIYNTLKGMGTVSVPDHWESSKKYLKGRKYQKPSFVLPENIKKLQLYKLREEIREKDIKKKVKEKLYPKMEQKIKNEDLINVFKEKLVVNYTFDIRQKIKKGEISQQLKEALGLLPNELPPWITTEENPPTKIEYIEVETSDSGEMEEAVEKSKEPERKRKRRKINF</sequence>
<proteinExistence type="predicted"/>
<dbReference type="Pfam" id="PF04046">
    <property type="entry name" value="PSP"/>
    <property type="match status" value="1"/>
</dbReference>
<dbReference type="STRING" id="1358809.S7XJS6"/>
<dbReference type="GO" id="GO:0005634">
    <property type="term" value="C:nucleus"/>
    <property type="evidence" value="ECO:0007669"/>
    <property type="project" value="InterPro"/>
</dbReference>
<dbReference type="Proteomes" id="UP000014978">
    <property type="component" value="Unassembled WGS sequence"/>
</dbReference>
<reference evidence="5" key="1">
    <citation type="journal article" date="2013" name="PLoS Genet.">
        <title>The genome of Spraguea lophii and the basis of host-microsporidian interactions.</title>
        <authorList>
            <person name="Campbell S.E."/>
            <person name="Williams T.A."/>
            <person name="Yousuf A."/>
            <person name="Soanes D.M."/>
            <person name="Paszkiewicz K.H."/>
            <person name="Williams B.A.P."/>
        </authorList>
    </citation>
    <scope>NUCLEOTIDE SEQUENCE [LARGE SCALE GENOMIC DNA]</scope>
    <source>
        <strain evidence="5">42_110</strain>
    </source>
</reference>
<evidence type="ECO:0000259" key="3">
    <source>
        <dbReference type="Pfam" id="PF04046"/>
    </source>
</evidence>
<dbReference type="InterPro" id="IPR007180">
    <property type="entry name" value="DUF382"/>
</dbReference>
<feature type="region of interest" description="Disordered" evidence="1">
    <location>
        <begin position="221"/>
        <end position="249"/>
    </location>
</feature>
<dbReference type="EMBL" id="ATCN01000311">
    <property type="protein sequence ID" value="EPR79289.1"/>
    <property type="molecule type" value="Genomic_DNA"/>
</dbReference>
<evidence type="ECO:0000313" key="5">
    <source>
        <dbReference type="Proteomes" id="UP000014978"/>
    </source>
</evidence>
<dbReference type="InParanoid" id="S7XJS6"/>
<comment type="caution">
    <text evidence="4">The sequence shown here is derived from an EMBL/GenBank/DDBJ whole genome shotgun (WGS) entry which is preliminary data.</text>
</comment>
<feature type="domain" description="PSP proline-rich" evidence="3">
    <location>
        <begin position="184"/>
        <end position="206"/>
    </location>
</feature>
<dbReference type="PANTHER" id="PTHR12785">
    <property type="entry name" value="SPLICING FACTOR 3B"/>
    <property type="match status" value="1"/>
</dbReference>
<accession>S7XJS6</accession>
<keyword evidence="5" id="KW-1185">Reference proteome</keyword>
<dbReference type="VEuPathDB" id="MicrosporidiaDB:SLOPH_1904"/>
<dbReference type="HOGENOM" id="CLU_1116362_0_0_1"/>
<dbReference type="PANTHER" id="PTHR12785:SF6">
    <property type="entry name" value="SPLICING FACTOR 3B SUBUNIT 2"/>
    <property type="match status" value="1"/>
</dbReference>
<evidence type="ECO:0000259" key="2">
    <source>
        <dbReference type="Pfam" id="PF04037"/>
    </source>
</evidence>
<evidence type="ECO:0000256" key="1">
    <source>
        <dbReference type="SAM" id="MobiDB-lite"/>
    </source>
</evidence>
<gene>
    <name evidence="4" type="ORF">SLOPH_1904</name>
</gene>
<feature type="domain" description="DUF382" evidence="2">
    <location>
        <begin position="68"/>
        <end position="161"/>
    </location>
</feature>
<dbReference type="AlphaFoldDB" id="S7XJS6"/>
<dbReference type="OrthoDB" id="10260794at2759"/>
<dbReference type="Pfam" id="PF04037">
    <property type="entry name" value="DUF382"/>
    <property type="match status" value="1"/>
</dbReference>
<feature type="compositionally biased region" description="Acidic residues" evidence="1">
    <location>
        <begin position="221"/>
        <end position="230"/>
    </location>
</feature>
<protein>
    <submittedName>
        <fullName evidence="4">Splicing factor 3b subunit 2</fullName>
    </submittedName>
</protein>
<feature type="compositionally biased region" description="Basic and acidic residues" evidence="1">
    <location>
        <begin position="231"/>
        <end position="240"/>
    </location>
</feature>